<feature type="domain" description="FAD dependent oxidoreductase" evidence="2">
    <location>
        <begin position="6"/>
        <end position="338"/>
    </location>
</feature>
<name>A3TV07_PSEBH</name>
<dbReference type="GO" id="GO:0016491">
    <property type="term" value="F:oxidoreductase activity"/>
    <property type="evidence" value="ECO:0007669"/>
    <property type="project" value="UniProtKB-KW"/>
</dbReference>
<dbReference type="HOGENOM" id="CLU_007884_4_2_5"/>
<dbReference type="RefSeq" id="WP_009806107.1">
    <property type="nucleotide sequence ID" value="NZ_CH724131.1"/>
</dbReference>
<dbReference type="EMBL" id="AAMO01000002">
    <property type="protein sequence ID" value="EAQ04353.1"/>
    <property type="molecule type" value="Genomic_DNA"/>
</dbReference>
<keyword evidence="1" id="KW-0560">Oxidoreductase</keyword>
<protein>
    <submittedName>
        <fullName evidence="3">Oxidoreductase, FAD-binding</fullName>
    </submittedName>
</protein>
<evidence type="ECO:0000256" key="1">
    <source>
        <dbReference type="ARBA" id="ARBA00023002"/>
    </source>
</evidence>
<dbReference type="InterPro" id="IPR036188">
    <property type="entry name" value="FAD/NAD-bd_sf"/>
</dbReference>
<dbReference type="OrthoDB" id="7421214at2"/>
<dbReference type="Gene3D" id="3.30.9.10">
    <property type="entry name" value="D-Amino Acid Oxidase, subunit A, domain 2"/>
    <property type="match status" value="1"/>
</dbReference>
<reference evidence="3 4" key="1">
    <citation type="journal article" date="2010" name="J. Bacteriol.">
        <title>Genome sequences of Oceanicola granulosus HTCC2516(T) and Oceanicola batsensis HTCC2597(TDelta).</title>
        <authorList>
            <person name="Thrash J.C."/>
            <person name="Cho J.C."/>
            <person name="Vergin K.L."/>
            <person name="Giovannoni S.J."/>
        </authorList>
    </citation>
    <scope>NUCLEOTIDE SEQUENCE [LARGE SCALE GENOMIC DNA]</scope>
    <source>
        <strain evidence="4">ATCC BAA-863 / DSM 15984 / KCTC 12145 / HTCC2597</strain>
    </source>
</reference>
<dbReference type="SUPFAM" id="SSF51905">
    <property type="entry name" value="FAD/NAD(P)-binding domain"/>
    <property type="match status" value="1"/>
</dbReference>
<dbReference type="Pfam" id="PF01266">
    <property type="entry name" value="DAO"/>
    <property type="match status" value="1"/>
</dbReference>
<comment type="caution">
    <text evidence="3">The sequence shown here is derived from an EMBL/GenBank/DDBJ whole genome shotgun (WGS) entry which is preliminary data.</text>
</comment>
<dbReference type="GO" id="GO:0005737">
    <property type="term" value="C:cytoplasm"/>
    <property type="evidence" value="ECO:0007669"/>
    <property type="project" value="TreeGrafter"/>
</dbReference>
<keyword evidence="4" id="KW-1185">Reference proteome</keyword>
<dbReference type="eggNOG" id="COG0665">
    <property type="taxonomic scope" value="Bacteria"/>
</dbReference>
<dbReference type="PANTHER" id="PTHR13847">
    <property type="entry name" value="SARCOSINE DEHYDROGENASE-RELATED"/>
    <property type="match status" value="1"/>
</dbReference>
<dbReference type="Proteomes" id="UP000004318">
    <property type="component" value="Unassembled WGS sequence"/>
</dbReference>
<dbReference type="InterPro" id="IPR006076">
    <property type="entry name" value="FAD-dep_OxRdtase"/>
</dbReference>
<dbReference type="STRING" id="252305.OB2597_09424"/>
<evidence type="ECO:0000313" key="4">
    <source>
        <dbReference type="Proteomes" id="UP000004318"/>
    </source>
</evidence>
<dbReference type="PANTHER" id="PTHR13847:SF287">
    <property type="entry name" value="FAD-DEPENDENT OXIDOREDUCTASE DOMAIN-CONTAINING PROTEIN 1"/>
    <property type="match status" value="1"/>
</dbReference>
<dbReference type="Gene3D" id="3.50.50.60">
    <property type="entry name" value="FAD/NAD(P)-binding domain"/>
    <property type="match status" value="1"/>
</dbReference>
<sequence>MTDRTDVLIIGGGVAGLTAAAELALHASVTLVESEDALAYHASGRSAAMFITAYGNATIRALNEASATHHMTDEGGVLTRRPIMLVGGADEEETLERERRGFDMRRITTDEAQALFPLLDAATAPFAALREDCHDLDTDLLIQNARRKALANGARLLTRAPVTRIARSDGWHVEAGEHRITAGTLVNAGGAWADAVAEMAGVAPIGLTPYRRSMARVPLAPGLDPAPWPFVVSINEAWYAKPDAGQLIVSPSEEHESVAMDAWADDMVIAEGLARFEAMTVMEVTRVTATWAGLRTFAPDRALVIGRDPAQPDFVWLAGQGGYGFQTAPAAARLCAALVTGAAPDLPSGVVAALSPTRFAT</sequence>
<evidence type="ECO:0000259" key="2">
    <source>
        <dbReference type="Pfam" id="PF01266"/>
    </source>
</evidence>
<dbReference type="AlphaFoldDB" id="A3TV07"/>
<gene>
    <name evidence="3" type="ORF">OB2597_09424</name>
</gene>
<accession>A3TV07</accession>
<proteinExistence type="predicted"/>
<evidence type="ECO:0000313" key="3">
    <source>
        <dbReference type="EMBL" id="EAQ04353.1"/>
    </source>
</evidence>
<organism evidence="3 4">
    <name type="scientific">Pseudooceanicola batsensis (strain ATCC BAA-863 / DSM 15984 / KCTC 12145 / HTCC2597)</name>
    <name type="common">Oceanicola batsensis</name>
    <dbReference type="NCBI Taxonomy" id="252305"/>
    <lineage>
        <taxon>Bacteria</taxon>
        <taxon>Pseudomonadati</taxon>
        <taxon>Pseudomonadota</taxon>
        <taxon>Alphaproteobacteria</taxon>
        <taxon>Rhodobacterales</taxon>
        <taxon>Paracoccaceae</taxon>
        <taxon>Pseudooceanicola</taxon>
    </lineage>
</organism>